<comment type="caution">
    <text evidence="1">The sequence shown here is derived from an EMBL/GenBank/DDBJ whole genome shotgun (WGS) entry which is preliminary data.</text>
</comment>
<organism evidence="1 2">
    <name type="scientific">Pandoraea capi</name>
    <dbReference type="NCBI Taxonomy" id="2508286"/>
    <lineage>
        <taxon>Bacteria</taxon>
        <taxon>Pseudomonadati</taxon>
        <taxon>Pseudomonadota</taxon>
        <taxon>Betaproteobacteria</taxon>
        <taxon>Burkholderiales</taxon>
        <taxon>Burkholderiaceae</taxon>
        <taxon>Pandoraea</taxon>
    </lineage>
</organism>
<dbReference type="RefSeq" id="WP_150723252.1">
    <property type="nucleotide sequence ID" value="NZ_CABPRV010000015.1"/>
</dbReference>
<keyword evidence="2" id="KW-1185">Reference proteome</keyword>
<evidence type="ECO:0000313" key="2">
    <source>
        <dbReference type="Proteomes" id="UP000366065"/>
    </source>
</evidence>
<sequence>MTEVFSPRAIDCLFRASALLKEGGKASLLYAALELRMGIEGRLHDIKDANADIVKMRKGMWEIAKIGKNLDQAFRTGQKICEFSIQTTDRIYSVFFGPVGKDLRAIGMRLAACLHSAQNPKAYSDEWWHVLEADLRRGIELLSVSCACAVMGPPMLNAATRQMSMNIYPDIRDERSIEFVEVTKASGIGSVHNILIAYHDSLPEAANWLTPLVL</sequence>
<dbReference type="Proteomes" id="UP000366065">
    <property type="component" value="Unassembled WGS sequence"/>
</dbReference>
<reference evidence="1 2" key="1">
    <citation type="submission" date="2019-08" db="EMBL/GenBank/DDBJ databases">
        <authorList>
            <person name="Peeters C."/>
        </authorList>
    </citation>
    <scope>NUCLEOTIDE SEQUENCE [LARGE SCALE GENOMIC DNA]</scope>
    <source>
        <strain evidence="1 2">LMG 20602</strain>
    </source>
</reference>
<proteinExistence type="predicted"/>
<protein>
    <submittedName>
        <fullName evidence="1">Uncharacterized protein</fullName>
    </submittedName>
</protein>
<evidence type="ECO:0000313" key="1">
    <source>
        <dbReference type="EMBL" id="VVE51094.1"/>
    </source>
</evidence>
<gene>
    <name evidence="1" type="ORF">PCA20602_04708</name>
</gene>
<dbReference type="EMBL" id="CABPRV010000015">
    <property type="protein sequence ID" value="VVE51094.1"/>
    <property type="molecule type" value="Genomic_DNA"/>
</dbReference>
<accession>A0ABY6WBP3</accession>
<name>A0ABY6WBP3_9BURK</name>